<evidence type="ECO:0000256" key="1">
    <source>
        <dbReference type="PROSITE-ProRule" id="PRU00464"/>
    </source>
</evidence>
<evidence type="ECO:0000313" key="4">
    <source>
        <dbReference type="Proteomes" id="UP000256645"/>
    </source>
</evidence>
<dbReference type="PANTHER" id="PTHR46648">
    <property type="entry name" value="HIT FAMILY PROTEIN 1"/>
    <property type="match status" value="1"/>
</dbReference>
<dbReference type="AlphaFoldDB" id="A0A3D8QPK4"/>
<organism evidence="3 4">
    <name type="scientific">Coleophoma cylindrospora</name>
    <dbReference type="NCBI Taxonomy" id="1849047"/>
    <lineage>
        <taxon>Eukaryota</taxon>
        <taxon>Fungi</taxon>
        <taxon>Dikarya</taxon>
        <taxon>Ascomycota</taxon>
        <taxon>Pezizomycotina</taxon>
        <taxon>Leotiomycetes</taxon>
        <taxon>Helotiales</taxon>
        <taxon>Dermateaceae</taxon>
        <taxon>Coleophoma</taxon>
    </lineage>
</organism>
<comment type="caution">
    <text evidence="3">The sequence shown here is derived from an EMBL/GenBank/DDBJ whole genome shotgun (WGS) entry which is preliminary data.</text>
</comment>
<dbReference type="InterPro" id="IPR011146">
    <property type="entry name" value="HIT-like"/>
</dbReference>
<sequence length="481" mass="52592">MSAATEIRFVLHAGTFETWETNETRQFEIQGVIGDIAETARKQLLAGSPSSIVVKSAIASLKTKYEGSVYGVAALDSKGDLLAEGSDENSVFLDDEIAILSTGAKASQFSDPTFLTSKNLDDTLATAMYKNAPGNTDPLGVIVLSKKGLLAIQSSARYFLVASGIHSAPTRTLFVPNTLPVFPQHVFYDDQIRAGLSRYPISPGHTYVLTPGRVPLMDLSLPEFLTYMESVRSVSKSLCAVTKSKYCGLVSTGDNSVALLPFPKLERCGDEIPSDALEYYPFYPGYLSSKNGPKMDPKFLDDVTAQITAVTNISSPFDKTFFGDKTDNDLMARLVRGDLPQHRFWENKQHVALISPKGKCPGYSIVVPRKHLRPDILNMETDEYTELMEASHAAAQALKKGLGVRRCGIFFEGFEGEYAHTKIIPIHNPSASQEAETVICGPAPYSDDYQGYLTTQLGPRTVCLSELESLAGKIQEDIEKQ</sequence>
<name>A0A3D8QPK4_9HELO</name>
<proteinExistence type="predicted"/>
<dbReference type="STRING" id="1849047.A0A3D8QPK4"/>
<dbReference type="GO" id="GO:0003824">
    <property type="term" value="F:catalytic activity"/>
    <property type="evidence" value="ECO:0007669"/>
    <property type="project" value="InterPro"/>
</dbReference>
<dbReference type="EMBL" id="PDLM01000013">
    <property type="protein sequence ID" value="RDW63722.1"/>
    <property type="molecule type" value="Genomic_DNA"/>
</dbReference>
<dbReference type="PROSITE" id="PS51084">
    <property type="entry name" value="HIT_2"/>
    <property type="match status" value="1"/>
</dbReference>
<dbReference type="SUPFAM" id="SSF54197">
    <property type="entry name" value="HIT-like"/>
    <property type="match status" value="1"/>
</dbReference>
<accession>A0A3D8QPK4</accession>
<comment type="caution">
    <text evidence="1">Lacks conserved residue(s) required for the propagation of feature annotation.</text>
</comment>
<dbReference type="PANTHER" id="PTHR46648:SF1">
    <property type="entry name" value="ADENOSINE 5'-MONOPHOSPHORAMIDASE HNT1"/>
    <property type="match status" value="1"/>
</dbReference>
<gene>
    <name evidence="3" type="ORF">BP6252_11267</name>
</gene>
<evidence type="ECO:0000259" key="2">
    <source>
        <dbReference type="PROSITE" id="PS51084"/>
    </source>
</evidence>
<protein>
    <recommendedName>
        <fullName evidence="2">HIT domain-containing protein</fullName>
    </recommendedName>
</protein>
<dbReference type="OrthoDB" id="2262349at2759"/>
<evidence type="ECO:0000313" key="3">
    <source>
        <dbReference type="EMBL" id="RDW63722.1"/>
    </source>
</evidence>
<dbReference type="InterPro" id="IPR036265">
    <property type="entry name" value="HIT-like_sf"/>
</dbReference>
<dbReference type="InterPro" id="IPR001310">
    <property type="entry name" value="Histidine_triad_HIT"/>
</dbReference>
<feature type="domain" description="HIT" evidence="2">
    <location>
        <begin position="330"/>
        <end position="433"/>
    </location>
</feature>
<dbReference type="Gene3D" id="3.30.428.10">
    <property type="entry name" value="HIT-like"/>
    <property type="match status" value="1"/>
</dbReference>
<keyword evidence="4" id="KW-1185">Reference proteome</keyword>
<dbReference type="Proteomes" id="UP000256645">
    <property type="component" value="Unassembled WGS sequence"/>
</dbReference>
<reference evidence="3 4" key="1">
    <citation type="journal article" date="2018" name="IMA Fungus">
        <title>IMA Genome-F 9: Draft genome sequence of Annulohypoxylon stygium, Aspergillus mulundensis, Berkeleyomyces basicola (syn. Thielaviopsis basicola), Ceratocystis smalleyi, two Cercospora beticola strains, Coleophoma cylindrospora, Fusarium fracticaudum, Phialophora cf. hyalina, and Morchella septimelata.</title>
        <authorList>
            <person name="Wingfield B.D."/>
            <person name="Bills G.F."/>
            <person name="Dong Y."/>
            <person name="Huang W."/>
            <person name="Nel W.J."/>
            <person name="Swalarsk-Parry B.S."/>
            <person name="Vaghefi N."/>
            <person name="Wilken P.M."/>
            <person name="An Z."/>
            <person name="de Beer Z.W."/>
            <person name="De Vos L."/>
            <person name="Chen L."/>
            <person name="Duong T.A."/>
            <person name="Gao Y."/>
            <person name="Hammerbacher A."/>
            <person name="Kikkert J.R."/>
            <person name="Li Y."/>
            <person name="Li H."/>
            <person name="Li K."/>
            <person name="Li Q."/>
            <person name="Liu X."/>
            <person name="Ma X."/>
            <person name="Naidoo K."/>
            <person name="Pethybridge S.J."/>
            <person name="Sun J."/>
            <person name="Steenkamp E.T."/>
            <person name="van der Nest M.A."/>
            <person name="van Wyk S."/>
            <person name="Wingfield M.J."/>
            <person name="Xiong C."/>
            <person name="Yue Q."/>
            <person name="Zhang X."/>
        </authorList>
    </citation>
    <scope>NUCLEOTIDE SEQUENCE [LARGE SCALE GENOMIC DNA]</scope>
    <source>
        <strain evidence="3 4">BP6252</strain>
    </source>
</reference>